<evidence type="ECO:0000256" key="5">
    <source>
        <dbReference type="ARBA" id="ARBA00022605"/>
    </source>
</evidence>
<gene>
    <name evidence="13" type="primary">thrB</name>
    <name evidence="16" type="ORF">GKZ89_10635</name>
</gene>
<evidence type="ECO:0000256" key="11">
    <source>
        <dbReference type="ARBA" id="ARBA00049375"/>
    </source>
</evidence>
<evidence type="ECO:0000256" key="12">
    <source>
        <dbReference type="ARBA" id="ARBA00049954"/>
    </source>
</evidence>
<dbReference type="EMBL" id="WMIB01000009">
    <property type="protein sequence ID" value="MTH53861.1"/>
    <property type="molecule type" value="Genomic_DNA"/>
</dbReference>
<evidence type="ECO:0000256" key="2">
    <source>
        <dbReference type="ARBA" id="ARBA00007370"/>
    </source>
</evidence>
<comment type="subcellular location">
    <subcellularLocation>
        <location evidence="13">Cytoplasm</location>
    </subcellularLocation>
</comment>
<keyword evidence="6 13" id="KW-0808">Transferase</keyword>
<organism evidence="16 17">
    <name type="scientific">Metabacillus mangrovi</name>
    <dbReference type="NCBI Taxonomy" id="1491830"/>
    <lineage>
        <taxon>Bacteria</taxon>
        <taxon>Bacillati</taxon>
        <taxon>Bacillota</taxon>
        <taxon>Bacilli</taxon>
        <taxon>Bacillales</taxon>
        <taxon>Bacillaceae</taxon>
        <taxon>Metabacillus</taxon>
    </lineage>
</organism>
<feature type="domain" description="GHMP kinase N-terminal" evidence="14">
    <location>
        <begin position="61"/>
        <end position="143"/>
    </location>
</feature>
<evidence type="ECO:0000313" key="17">
    <source>
        <dbReference type="Proteomes" id="UP000434639"/>
    </source>
</evidence>
<dbReference type="Proteomes" id="UP000434639">
    <property type="component" value="Unassembled WGS sequence"/>
</dbReference>
<dbReference type="PROSITE" id="PS00627">
    <property type="entry name" value="GHMP_KINASES_ATP"/>
    <property type="match status" value="1"/>
</dbReference>
<dbReference type="NCBIfam" id="TIGR00191">
    <property type="entry name" value="thrB"/>
    <property type="match status" value="1"/>
</dbReference>
<dbReference type="PANTHER" id="PTHR20861">
    <property type="entry name" value="HOMOSERINE/4-DIPHOSPHOCYTIDYL-2-C-METHYL-D-ERYTHRITOL KINASE"/>
    <property type="match status" value="1"/>
</dbReference>
<dbReference type="UniPathway" id="UPA00050">
    <property type="reaction ID" value="UER00064"/>
</dbReference>
<evidence type="ECO:0000313" key="16">
    <source>
        <dbReference type="EMBL" id="MTH53861.1"/>
    </source>
</evidence>
<name>A0A7X2S602_9BACI</name>
<keyword evidence="13" id="KW-0963">Cytoplasm</keyword>
<dbReference type="InterPro" id="IPR000870">
    <property type="entry name" value="Homoserine_kinase"/>
</dbReference>
<dbReference type="Pfam" id="PF08544">
    <property type="entry name" value="GHMP_kinases_C"/>
    <property type="match status" value="1"/>
</dbReference>
<dbReference type="InterPro" id="IPR006203">
    <property type="entry name" value="GHMP_knse_ATP-bd_CS"/>
</dbReference>
<evidence type="ECO:0000256" key="10">
    <source>
        <dbReference type="ARBA" id="ARBA00022840"/>
    </source>
</evidence>
<accession>A0A7X2S602</accession>
<evidence type="ECO:0000259" key="15">
    <source>
        <dbReference type="Pfam" id="PF08544"/>
    </source>
</evidence>
<dbReference type="PANTHER" id="PTHR20861:SF1">
    <property type="entry name" value="HOMOSERINE KINASE"/>
    <property type="match status" value="1"/>
</dbReference>
<comment type="similarity">
    <text evidence="2 13">Belongs to the GHMP kinase family. Homoserine kinase subfamily.</text>
</comment>
<proteinExistence type="inferred from homology"/>
<dbReference type="RefSeq" id="WP_155112385.1">
    <property type="nucleotide sequence ID" value="NZ_WMIB01000009.1"/>
</dbReference>
<comment type="pathway">
    <text evidence="1 13">Amino-acid biosynthesis; L-threonine biosynthesis; L-threonine from L-aspartate: step 4/5.</text>
</comment>
<keyword evidence="5 13" id="KW-0028">Amino-acid biosynthesis</keyword>
<reference evidence="16 17" key="1">
    <citation type="journal article" date="2017" name="Int. J. Syst. Evol. Microbiol.">
        <title>Bacillus mangrovi sp. nov., isolated from a sediment sample from a mangrove forest.</title>
        <authorList>
            <person name="Gupta V."/>
            <person name="Singh P.K."/>
            <person name="Korpole S."/>
            <person name="Tanuku N.R.S."/>
            <person name="Pinnaka A.K."/>
        </authorList>
    </citation>
    <scope>NUCLEOTIDE SEQUENCE [LARGE SCALE GENOMIC DNA]</scope>
    <source>
        <strain evidence="16 17">KCTC 33872</strain>
    </source>
</reference>
<dbReference type="InterPro" id="IPR013750">
    <property type="entry name" value="GHMP_kinase_C_dom"/>
</dbReference>
<dbReference type="HAMAP" id="MF_00384">
    <property type="entry name" value="Homoser_kinase"/>
    <property type="match status" value="1"/>
</dbReference>
<keyword evidence="17" id="KW-1185">Reference proteome</keyword>
<evidence type="ECO:0000256" key="8">
    <source>
        <dbReference type="ARBA" id="ARBA00022741"/>
    </source>
</evidence>
<dbReference type="GO" id="GO:0004413">
    <property type="term" value="F:homoserine kinase activity"/>
    <property type="evidence" value="ECO:0007669"/>
    <property type="project" value="UniProtKB-UniRule"/>
</dbReference>
<dbReference type="SUPFAM" id="SSF55060">
    <property type="entry name" value="GHMP Kinase, C-terminal domain"/>
    <property type="match status" value="1"/>
</dbReference>
<keyword evidence="8 13" id="KW-0547">Nucleotide-binding</keyword>
<protein>
    <recommendedName>
        <fullName evidence="4 13">Homoserine kinase</fullName>
        <shortName evidence="13">HK</shortName>
        <shortName evidence="13">HSK</shortName>
        <ecNumber evidence="3 13">2.7.1.39</ecNumber>
    </recommendedName>
</protein>
<dbReference type="AlphaFoldDB" id="A0A7X2S602"/>
<dbReference type="InterPro" id="IPR006204">
    <property type="entry name" value="GHMP_kinase_N_dom"/>
</dbReference>
<keyword evidence="10 13" id="KW-0067">ATP-binding</keyword>
<dbReference type="GO" id="GO:0005524">
    <property type="term" value="F:ATP binding"/>
    <property type="evidence" value="ECO:0007669"/>
    <property type="project" value="UniProtKB-UniRule"/>
</dbReference>
<keyword evidence="9 13" id="KW-0418">Kinase</keyword>
<dbReference type="EC" id="2.7.1.39" evidence="3 13"/>
<comment type="catalytic activity">
    <reaction evidence="11 13">
        <text>L-homoserine + ATP = O-phospho-L-homoserine + ADP + H(+)</text>
        <dbReference type="Rhea" id="RHEA:13985"/>
        <dbReference type="ChEBI" id="CHEBI:15378"/>
        <dbReference type="ChEBI" id="CHEBI:30616"/>
        <dbReference type="ChEBI" id="CHEBI:57476"/>
        <dbReference type="ChEBI" id="CHEBI:57590"/>
        <dbReference type="ChEBI" id="CHEBI:456216"/>
        <dbReference type="EC" id="2.7.1.39"/>
    </reaction>
</comment>
<dbReference type="GO" id="GO:0005737">
    <property type="term" value="C:cytoplasm"/>
    <property type="evidence" value="ECO:0007669"/>
    <property type="project" value="UniProtKB-SubCell"/>
</dbReference>
<dbReference type="InterPro" id="IPR036554">
    <property type="entry name" value="GHMP_kinase_C_sf"/>
</dbReference>
<dbReference type="GO" id="GO:0009088">
    <property type="term" value="P:threonine biosynthetic process"/>
    <property type="evidence" value="ECO:0007669"/>
    <property type="project" value="UniProtKB-UniRule"/>
</dbReference>
<evidence type="ECO:0000256" key="13">
    <source>
        <dbReference type="HAMAP-Rule" id="MF_00384"/>
    </source>
</evidence>
<evidence type="ECO:0000256" key="1">
    <source>
        <dbReference type="ARBA" id="ARBA00005015"/>
    </source>
</evidence>
<evidence type="ECO:0000256" key="6">
    <source>
        <dbReference type="ARBA" id="ARBA00022679"/>
    </source>
</evidence>
<dbReference type="PRINTS" id="PR00958">
    <property type="entry name" value="HOMSERKINASE"/>
</dbReference>
<comment type="function">
    <text evidence="12 13">Catalyzes the ATP-dependent phosphorylation of L-homoserine to L-homoserine phosphate.</text>
</comment>
<comment type="caution">
    <text evidence="16">The sequence shown here is derived from an EMBL/GenBank/DDBJ whole genome shotgun (WGS) entry which is preliminary data.</text>
</comment>
<dbReference type="Pfam" id="PF00288">
    <property type="entry name" value="GHMP_kinases_N"/>
    <property type="match status" value="1"/>
</dbReference>
<dbReference type="PIRSF" id="PIRSF000676">
    <property type="entry name" value="Homoser_kin"/>
    <property type="match status" value="1"/>
</dbReference>
<dbReference type="OrthoDB" id="9769912at2"/>
<dbReference type="SUPFAM" id="SSF54211">
    <property type="entry name" value="Ribosomal protein S5 domain 2-like"/>
    <property type="match status" value="1"/>
</dbReference>
<dbReference type="InterPro" id="IPR014721">
    <property type="entry name" value="Ribsml_uS5_D2-typ_fold_subgr"/>
</dbReference>
<dbReference type="Gene3D" id="3.30.230.10">
    <property type="match status" value="1"/>
</dbReference>
<dbReference type="InterPro" id="IPR020568">
    <property type="entry name" value="Ribosomal_Su5_D2-typ_SF"/>
</dbReference>
<evidence type="ECO:0000256" key="7">
    <source>
        <dbReference type="ARBA" id="ARBA00022697"/>
    </source>
</evidence>
<evidence type="ECO:0000256" key="9">
    <source>
        <dbReference type="ARBA" id="ARBA00022777"/>
    </source>
</evidence>
<evidence type="ECO:0000259" key="14">
    <source>
        <dbReference type="Pfam" id="PF00288"/>
    </source>
</evidence>
<dbReference type="Gene3D" id="3.30.70.890">
    <property type="entry name" value="GHMP kinase, C-terminal domain"/>
    <property type="match status" value="1"/>
</dbReference>
<feature type="binding site" evidence="13">
    <location>
        <begin position="90"/>
        <end position="100"/>
    </location>
    <ligand>
        <name>ATP</name>
        <dbReference type="ChEBI" id="CHEBI:30616"/>
    </ligand>
</feature>
<evidence type="ECO:0000256" key="3">
    <source>
        <dbReference type="ARBA" id="ARBA00012078"/>
    </source>
</evidence>
<feature type="domain" description="GHMP kinase C-terminal" evidence="15">
    <location>
        <begin position="205"/>
        <end position="281"/>
    </location>
</feature>
<sequence>MKDGDMLKIKVPGSTANLGPGFDSIGLALSRYLILTVTLADKWHFQSESAETEGLPEGTDNLIYQVAARTAAAYGGTLPACKVKVWSDIPVARGLGSSAAAIVAGIELADALCGFSLSLKEKARLSSLEEDHPDNAGASVYGGLVIGLHTASDTDIIRLPRFQMDPVAVIPSYKVFTKDARDVLPVTLPFKTAVQAGAVGNTFTAALMASDWELAGKMMEKDLFHQPYRGTLVPELEFIARAAKEAGALGTALSGAGPAMIAFAAPGSGSKVADVLRERFPACEVALLSVPEEGSTVERLPSCNPSGSM</sequence>
<keyword evidence="7 13" id="KW-0791">Threonine biosynthesis</keyword>
<evidence type="ECO:0000256" key="4">
    <source>
        <dbReference type="ARBA" id="ARBA00017858"/>
    </source>
</evidence>